<dbReference type="Pfam" id="PF08238">
    <property type="entry name" value="Sel1"/>
    <property type="match status" value="5"/>
</dbReference>
<dbReference type="PROSITE" id="PS50005">
    <property type="entry name" value="TPR"/>
    <property type="match status" value="1"/>
</dbReference>
<dbReference type="SUPFAM" id="SSF81901">
    <property type="entry name" value="HCP-like"/>
    <property type="match status" value="1"/>
</dbReference>
<keyword evidence="2" id="KW-0175">Coiled coil</keyword>
<name>A0A3G4ZVS0_9VIRU</name>
<dbReference type="EMBL" id="MK072078">
    <property type="protein sequence ID" value="AYV78444.1"/>
    <property type="molecule type" value="Genomic_DNA"/>
</dbReference>
<organism evidence="3">
    <name type="scientific">Edafosvirus sp</name>
    <dbReference type="NCBI Taxonomy" id="2487765"/>
    <lineage>
        <taxon>Viruses</taxon>
        <taxon>Varidnaviria</taxon>
        <taxon>Bamfordvirae</taxon>
        <taxon>Nucleocytoviricota</taxon>
        <taxon>Megaviricetes</taxon>
        <taxon>Imitervirales</taxon>
        <taxon>Mimiviridae</taxon>
        <taxon>Klosneuvirinae</taxon>
    </lineage>
</organism>
<dbReference type="InterPro" id="IPR006597">
    <property type="entry name" value="Sel1-like"/>
</dbReference>
<dbReference type="GO" id="GO:0036503">
    <property type="term" value="P:ERAD pathway"/>
    <property type="evidence" value="ECO:0007669"/>
    <property type="project" value="TreeGrafter"/>
</dbReference>
<feature type="coiled-coil region" evidence="2">
    <location>
        <begin position="275"/>
        <end position="312"/>
    </location>
</feature>
<dbReference type="InterPro" id="IPR019734">
    <property type="entry name" value="TPR_rpt"/>
</dbReference>
<dbReference type="InterPro" id="IPR050767">
    <property type="entry name" value="Sel1_AlgK"/>
</dbReference>
<feature type="repeat" description="TPR" evidence="1">
    <location>
        <begin position="221"/>
        <end position="254"/>
    </location>
</feature>
<evidence type="ECO:0000256" key="1">
    <source>
        <dbReference type="PROSITE-ProRule" id="PRU00339"/>
    </source>
</evidence>
<evidence type="ECO:0000313" key="3">
    <source>
        <dbReference type="EMBL" id="AYV78444.1"/>
    </source>
</evidence>
<dbReference type="PANTHER" id="PTHR11102:SF147">
    <property type="entry name" value="SEL1L ADAPTOR SUBUNIT OF ERAD E3 UBIQUITIN LIGASE"/>
    <property type="match status" value="1"/>
</dbReference>
<reference evidence="3" key="1">
    <citation type="submission" date="2018-10" db="EMBL/GenBank/DDBJ databases">
        <title>Hidden diversity of soil giant viruses.</title>
        <authorList>
            <person name="Schulz F."/>
            <person name="Alteio L."/>
            <person name="Goudeau D."/>
            <person name="Ryan E.M."/>
            <person name="Malmstrom R.R."/>
            <person name="Blanchard J."/>
            <person name="Woyke T."/>
        </authorList>
    </citation>
    <scope>NUCLEOTIDE SEQUENCE</scope>
    <source>
        <strain evidence="3">EDV1</strain>
    </source>
</reference>
<protein>
    <submittedName>
        <fullName evidence="3">Uncharacterized protein</fullName>
    </submittedName>
</protein>
<proteinExistence type="predicted"/>
<dbReference type="Gene3D" id="1.25.40.10">
    <property type="entry name" value="Tetratricopeptide repeat domain"/>
    <property type="match status" value="1"/>
</dbReference>
<gene>
    <name evidence="3" type="ORF">Edafosvirus13_9</name>
</gene>
<dbReference type="SMART" id="SM00671">
    <property type="entry name" value="SEL1"/>
    <property type="match status" value="4"/>
</dbReference>
<sequence length="317" mass="37281">MGQEKSQPMSQPIDESKPFDFDEANKLFNNGNFDYLIRLCEIHISKKNADACYTLGKLYSGIFVTKKYFDYDNAIKYFELAIEYGNTRTLCLTKLAEMYFYGYDDWCKKNYLVKKISKAPKCNYVKSFELFNKAIDEGDSISFHSVGIHYENGFGVPIDYKLAMKNYIEAYENGHKYVIDHICNLFLNEKGHNMDSDECLTWMYKKLDDNSSLSTYDLEYLSILLNLAKIYMARKNYEKAMEYCNDAIKKNIYHYESGHVELRKKCQKLINEILIKQEIHRIQSLRNESDKIKQMEKIINEQKNQIDQLLSIAKPSL</sequence>
<dbReference type="InterPro" id="IPR011990">
    <property type="entry name" value="TPR-like_helical_dom_sf"/>
</dbReference>
<dbReference type="SMART" id="SM00028">
    <property type="entry name" value="TPR"/>
    <property type="match status" value="2"/>
</dbReference>
<keyword evidence="1" id="KW-0802">TPR repeat</keyword>
<evidence type="ECO:0000256" key="2">
    <source>
        <dbReference type="SAM" id="Coils"/>
    </source>
</evidence>
<accession>A0A3G4ZVS0</accession>
<dbReference type="PANTHER" id="PTHR11102">
    <property type="entry name" value="SEL-1-LIKE PROTEIN"/>
    <property type="match status" value="1"/>
</dbReference>